<dbReference type="Proteomes" id="UP001225598">
    <property type="component" value="Chromosome"/>
</dbReference>
<keyword evidence="6" id="KW-0032">Aminotransferase</keyword>
<dbReference type="Gene3D" id="3.40.640.10">
    <property type="entry name" value="Type I PLP-dependent aspartate aminotransferase-like (Major domain)"/>
    <property type="match status" value="1"/>
</dbReference>
<evidence type="ECO:0000256" key="2">
    <source>
        <dbReference type="ARBA" id="ARBA00013187"/>
    </source>
</evidence>
<evidence type="ECO:0000256" key="1">
    <source>
        <dbReference type="ARBA" id="ARBA00001933"/>
    </source>
</evidence>
<name>A0ABY8VFL8_9CORY</name>
<dbReference type="RefSeq" id="WP_284825086.1">
    <property type="nucleotide sequence ID" value="NZ_CP126969.1"/>
</dbReference>
<dbReference type="EC" id="2.3.1.47" evidence="2"/>
<reference evidence="6 7" key="1">
    <citation type="submission" date="2023-05" db="EMBL/GenBank/DDBJ databases">
        <title>Corynebacterium suedekumii sp. nov. and Corynebacterium breve sp. nov. isolated from raw cow's milk.</title>
        <authorList>
            <person name="Baer M.K."/>
            <person name="Mehl L."/>
            <person name="Hellmuth R."/>
            <person name="Marke G."/>
            <person name="Lipski A."/>
        </authorList>
    </citation>
    <scope>NUCLEOTIDE SEQUENCE [LARGE SCALE GENOMIC DNA]</scope>
    <source>
        <strain evidence="6 7">R4</strain>
    </source>
</reference>
<dbReference type="InterPro" id="IPR015421">
    <property type="entry name" value="PyrdxlP-dep_Trfase_major"/>
</dbReference>
<dbReference type="SUPFAM" id="SSF53383">
    <property type="entry name" value="PLP-dependent transferases"/>
    <property type="match status" value="1"/>
</dbReference>
<organism evidence="6 7">
    <name type="scientific">Corynebacterium breve</name>
    <dbReference type="NCBI Taxonomy" id="3049799"/>
    <lineage>
        <taxon>Bacteria</taxon>
        <taxon>Bacillati</taxon>
        <taxon>Actinomycetota</taxon>
        <taxon>Actinomycetes</taxon>
        <taxon>Mycobacteriales</taxon>
        <taxon>Corynebacteriaceae</taxon>
        <taxon>Corynebacterium</taxon>
    </lineage>
</organism>
<evidence type="ECO:0000259" key="5">
    <source>
        <dbReference type="Pfam" id="PF00155"/>
    </source>
</evidence>
<dbReference type="InterPro" id="IPR015422">
    <property type="entry name" value="PyrdxlP-dep_Trfase_small"/>
</dbReference>
<evidence type="ECO:0000313" key="6">
    <source>
        <dbReference type="EMBL" id="WIM67761.1"/>
    </source>
</evidence>
<evidence type="ECO:0000313" key="7">
    <source>
        <dbReference type="Proteomes" id="UP001225598"/>
    </source>
</evidence>
<feature type="domain" description="Aminotransferase class I/classII large" evidence="5">
    <location>
        <begin position="27"/>
        <end position="156"/>
    </location>
</feature>
<gene>
    <name evidence="6" type="ORF">QP027_11910</name>
</gene>
<evidence type="ECO:0000256" key="4">
    <source>
        <dbReference type="ARBA" id="ARBA00047715"/>
    </source>
</evidence>
<dbReference type="InterPro" id="IPR050087">
    <property type="entry name" value="AON_synthase_class-II"/>
</dbReference>
<dbReference type="InterPro" id="IPR004839">
    <property type="entry name" value="Aminotransferase_I/II_large"/>
</dbReference>
<evidence type="ECO:0000256" key="3">
    <source>
        <dbReference type="ARBA" id="ARBA00022679"/>
    </source>
</evidence>
<keyword evidence="3" id="KW-0808">Transferase</keyword>
<dbReference type="EMBL" id="CP126969">
    <property type="protein sequence ID" value="WIM67761.1"/>
    <property type="molecule type" value="Genomic_DNA"/>
</dbReference>
<accession>A0ABY8VFL8</accession>
<sequence length="168" mass="18450">MTTGEDTHGCDYFTSLFLLPQLCNSIGGFVCYAEPVAALLRNQSRSYVYSTSNAASIMAATGEALRVIDDEPVIGDALRCNEQRLREKIGVPGNGPIIPVHIGSEKHATIVSDKLRQRGFHVPAIRYPTVRRNEAILRVTVMATHTKEHIDRLSVAIQEVKDSLGFAD</sequence>
<keyword evidence="7" id="KW-1185">Reference proteome</keyword>
<dbReference type="Gene3D" id="3.90.1150.10">
    <property type="entry name" value="Aspartate Aminotransferase, domain 1"/>
    <property type="match status" value="1"/>
</dbReference>
<protein>
    <recommendedName>
        <fullName evidence="2">8-amino-7-oxononanoate synthase</fullName>
        <ecNumber evidence="2">2.3.1.47</ecNumber>
    </recommendedName>
</protein>
<dbReference type="Pfam" id="PF00155">
    <property type="entry name" value="Aminotran_1_2"/>
    <property type="match status" value="1"/>
</dbReference>
<dbReference type="InterPro" id="IPR015424">
    <property type="entry name" value="PyrdxlP-dep_Trfase"/>
</dbReference>
<proteinExistence type="predicted"/>
<dbReference type="PANTHER" id="PTHR13693">
    <property type="entry name" value="CLASS II AMINOTRANSFERASE/8-AMINO-7-OXONONANOATE SYNTHASE"/>
    <property type="match status" value="1"/>
</dbReference>
<dbReference type="GO" id="GO:0008483">
    <property type="term" value="F:transaminase activity"/>
    <property type="evidence" value="ECO:0007669"/>
    <property type="project" value="UniProtKB-KW"/>
</dbReference>
<comment type="cofactor">
    <cofactor evidence="1">
        <name>pyridoxal 5'-phosphate</name>
        <dbReference type="ChEBI" id="CHEBI:597326"/>
    </cofactor>
</comment>
<comment type="catalytic activity">
    <reaction evidence="4">
        <text>6-carboxyhexanoyl-[ACP] + L-alanine + H(+) = (8S)-8-amino-7-oxononanoate + holo-[ACP] + CO2</text>
        <dbReference type="Rhea" id="RHEA:42288"/>
        <dbReference type="Rhea" id="RHEA-COMP:9685"/>
        <dbReference type="Rhea" id="RHEA-COMP:9955"/>
        <dbReference type="ChEBI" id="CHEBI:15378"/>
        <dbReference type="ChEBI" id="CHEBI:16526"/>
        <dbReference type="ChEBI" id="CHEBI:57972"/>
        <dbReference type="ChEBI" id="CHEBI:64479"/>
        <dbReference type="ChEBI" id="CHEBI:78846"/>
        <dbReference type="ChEBI" id="CHEBI:149468"/>
        <dbReference type="EC" id="2.3.1.47"/>
    </reaction>
</comment>